<dbReference type="NCBIfam" id="TIGR01665">
    <property type="entry name" value="put_anti_recept"/>
    <property type="match status" value="1"/>
</dbReference>
<proteinExistence type="predicted"/>
<reference evidence="3 4" key="1">
    <citation type="submission" date="2017-09" db="EMBL/GenBank/DDBJ databases">
        <title>Large-scale bioinformatics analysis of Bacillus genomes uncovers conserved roles of natural products in bacterial physiology.</title>
        <authorList>
            <consortium name="Agbiome Team Llc"/>
            <person name="Bleich R.M."/>
            <person name="Grubbs K.J."/>
            <person name="Santa Maria K.C."/>
            <person name="Allen S.E."/>
            <person name="Farag S."/>
            <person name="Shank E.A."/>
            <person name="Bowers A."/>
        </authorList>
    </citation>
    <scope>NUCLEOTIDE SEQUENCE [LARGE SCALE GENOMIC DNA]</scope>
    <source>
        <strain evidence="3 4">AFS060282</strain>
    </source>
</reference>
<dbReference type="Gene3D" id="1.10.287.950">
    <property type="entry name" value="Methyl-accepting chemotaxis protein"/>
    <property type="match status" value="1"/>
</dbReference>
<dbReference type="Pfam" id="PF06605">
    <property type="entry name" value="Prophage_tail"/>
    <property type="match status" value="1"/>
</dbReference>
<dbReference type="InterPro" id="IPR010572">
    <property type="entry name" value="Tail_dom"/>
</dbReference>
<evidence type="ECO:0000313" key="4">
    <source>
        <dbReference type="Proteomes" id="UP000226257"/>
    </source>
</evidence>
<protein>
    <recommendedName>
        <fullName evidence="2">Tail spike domain-containing protein</fullName>
    </recommendedName>
</protein>
<dbReference type="AlphaFoldDB" id="A0A9X7BG39"/>
<organism evidence="3 4">
    <name type="scientific">Bacillus cereus</name>
    <dbReference type="NCBI Taxonomy" id="1396"/>
    <lineage>
        <taxon>Bacteria</taxon>
        <taxon>Bacillati</taxon>
        <taxon>Bacillota</taxon>
        <taxon>Bacilli</taxon>
        <taxon>Bacillales</taxon>
        <taxon>Bacillaceae</taxon>
        <taxon>Bacillus</taxon>
        <taxon>Bacillus cereus group</taxon>
    </lineage>
</organism>
<evidence type="ECO:0000313" key="3">
    <source>
        <dbReference type="EMBL" id="PFV11212.1"/>
    </source>
</evidence>
<keyword evidence="1" id="KW-0175">Coiled coil</keyword>
<sequence length="1144" mass="129400">MRKPSGILHVADFKTEQIIAAIQPKDYQEDVRHWEIKNNVDILDFTVFDGTDDAATLIQQNLVLKEVKGGRIIPYVIIEVEQDSKKRTRTTYTAGEWVLLAKAGIIKPQRIEGKTVNEFIDMAVVGTKWKRGRTEYAGFHTMTIDEFIDPLTFLSKIAALFELEIQYRAEVVGSRIVGRYVDMVKKRGGETGKEVTLGKDLVGIRRIENSKNICTALVGFVRGEEDELITIESINNGLPYIVDHDAFQRWNERGQHKFGFYSPETEDQNMTPQRLMTLMELELEKHVNTSVSYEVEAQSIGRVFGLSHEEINEGDTIRIKDTGFTPKLYLEARVIAGDESFTDPTQDKYVFGDYREITDPNEELRKIYNKILASLGNKQEMIDQLDKLIKETDEKVEQAQQESEAAKELAEKVQENLENYQTAIYEGMTPPTENLEAGKSLWLDISNGKPGILKMWNGTEWEAIVPDVDSIEAVSKEEFDKAIEDILNDVADKAGIEYVDGKLQDKANVDETVSKEEFQNQIDSFVKKTEYETDQDGIIKELNTLGTSVKQTEEALVNKAEKTHVEQLAEGVQNISYEVSEVKQTAEGIKESVEKVEKDVDSQSKRITTVEKTAEGIKESIEKVEETQTEFDKKIVEVEKTAEGIKTNVESISKTQTEQGEEIKQAQATLETQAQEISGKVTITEVKDYVADFDIPQIKEDIEDNREEALKELAEKVATEDYNKKTTELERKISANEEGILLSAKKTEVYTIEEADGEFAKDAYVKEMEGRIDVNEEEIKLSVKEGDIISAINMSAEKITIDVEKLDINADTVVQWLTAKGIDTDIIKVEGDKITIDKNGVIVKMLDFLYEDERGLKTTVISKRNLIIDHDFSSTPKKVMAGNSNYSHFEVGRFWRPQGNVVMENNTLNFDYERMVNATRVDMYNYPETTVKNGIYPGNIYTLSAHYRCAMINGVRVTARPQLHVCFVTYRDGVHYDIWHEEKLSFDAPSILYGDIQRRAFTFTVPKNYNIQEHSIVIKIESADGDISKGTAVCVSGVQLVSGKYPSMYDWQAQSGEIYSGMMPIDSLEFGNGHGFINVSPDRKTFDIGGAVETKFHRNIRAIQGVNLGGNEFQGWGHIQFVEGNRGIGYYVHNTNGWNFNSLG</sequence>
<feature type="coiled-coil region" evidence="1">
    <location>
        <begin position="375"/>
        <end position="423"/>
    </location>
</feature>
<evidence type="ECO:0000259" key="2">
    <source>
        <dbReference type="Pfam" id="PF06605"/>
    </source>
</evidence>
<dbReference type="InterPro" id="IPR007119">
    <property type="entry name" value="Phage_tail_spike_N"/>
</dbReference>
<dbReference type="Proteomes" id="UP000226257">
    <property type="component" value="Unassembled WGS sequence"/>
</dbReference>
<comment type="caution">
    <text evidence="3">The sequence shown here is derived from an EMBL/GenBank/DDBJ whole genome shotgun (WGS) entry which is preliminary data.</text>
</comment>
<feature type="domain" description="Tail spike" evidence="2">
    <location>
        <begin position="100"/>
        <end position="345"/>
    </location>
</feature>
<gene>
    <name evidence="3" type="ORF">COK98_02780</name>
</gene>
<name>A0A9X7BG39_BACCE</name>
<evidence type="ECO:0000256" key="1">
    <source>
        <dbReference type="SAM" id="Coils"/>
    </source>
</evidence>
<dbReference type="EMBL" id="NVDQ01000007">
    <property type="protein sequence ID" value="PFV11212.1"/>
    <property type="molecule type" value="Genomic_DNA"/>
</dbReference>
<feature type="coiled-coil region" evidence="1">
    <location>
        <begin position="579"/>
        <end position="627"/>
    </location>
</feature>
<accession>A0A9X7BG39</accession>
<dbReference type="RefSeq" id="WP_098659905.1">
    <property type="nucleotide sequence ID" value="NZ_NVDQ01000007.1"/>
</dbReference>